<keyword evidence="2" id="KW-1185">Reference proteome</keyword>
<proteinExistence type="predicted"/>
<organism evidence="1 2">
    <name type="scientific">Salicibibacter kimchii</name>
    <dbReference type="NCBI Taxonomy" id="2099786"/>
    <lineage>
        <taxon>Bacteria</taxon>
        <taxon>Bacillati</taxon>
        <taxon>Bacillota</taxon>
        <taxon>Bacilli</taxon>
        <taxon>Bacillales</taxon>
        <taxon>Bacillaceae</taxon>
        <taxon>Salicibibacter</taxon>
    </lineage>
</organism>
<name>A0A345BUI7_9BACI</name>
<protein>
    <submittedName>
        <fullName evidence="1">Uncharacterized protein</fullName>
    </submittedName>
</protein>
<dbReference type="Proteomes" id="UP000252100">
    <property type="component" value="Chromosome"/>
</dbReference>
<accession>A0A345BUI7</accession>
<reference evidence="1 2" key="1">
    <citation type="journal article" date="2018" name="J. Microbiol.">
        <title>Salicibibacter kimchii gen. nov., sp. nov., a moderately halophilic and alkalitolerant bacterium in the family Bacillaceae, isolated from kimchi.</title>
        <authorList>
            <person name="Jang J.Y."/>
            <person name="Oh Y.J."/>
            <person name="Lim S.K."/>
            <person name="Park H.K."/>
            <person name="Lee C."/>
            <person name="Kim J.Y."/>
            <person name="Lee M.A."/>
            <person name="Choi H.J."/>
        </authorList>
    </citation>
    <scope>NUCLEOTIDE SEQUENCE [LARGE SCALE GENOMIC DNA]</scope>
    <source>
        <strain evidence="1 2">NKC1-1</strain>
    </source>
</reference>
<dbReference type="KEGG" id="rue:DT065_00370"/>
<evidence type="ECO:0000313" key="1">
    <source>
        <dbReference type="EMBL" id="AXF54618.1"/>
    </source>
</evidence>
<sequence length="73" mass="8621">MIRIERRKLIIDKQEKHLKRIADSFEKIARIEQKRLKLDVARESQRTLITDIDTDALGSLVEFINSEGDMPER</sequence>
<dbReference type="AlphaFoldDB" id="A0A345BUI7"/>
<gene>
    <name evidence="1" type="ORF">DT065_00370</name>
</gene>
<evidence type="ECO:0000313" key="2">
    <source>
        <dbReference type="Proteomes" id="UP000252100"/>
    </source>
</evidence>
<dbReference type="EMBL" id="CP031092">
    <property type="protein sequence ID" value="AXF54618.1"/>
    <property type="molecule type" value="Genomic_DNA"/>
</dbReference>
<dbReference type="RefSeq" id="WP_114369870.1">
    <property type="nucleotide sequence ID" value="NZ_CP031092.1"/>
</dbReference>